<evidence type="ECO:0000256" key="1">
    <source>
        <dbReference type="SAM" id="MobiDB-lite"/>
    </source>
</evidence>
<protein>
    <submittedName>
        <fullName evidence="2">Uncharacterized protein</fullName>
    </submittedName>
</protein>
<comment type="caution">
    <text evidence="2">The sequence shown here is derived from an EMBL/GenBank/DDBJ whole genome shotgun (WGS) entry which is preliminary data.</text>
</comment>
<keyword evidence="3" id="KW-1185">Reference proteome</keyword>
<accession>A0ABQ9I3U2</accession>
<feature type="region of interest" description="Disordered" evidence="1">
    <location>
        <begin position="579"/>
        <end position="635"/>
    </location>
</feature>
<sequence length="635" mass="70580">MVIVGCSETTRRSDSVLVNCDVSVLAREISLIRPQVRARRLSVHFHLGANSGLEPETFLPPASHHYSPPTQTNQVRFPAGPPLDFRMWESCRTMLLIGSQDLDKIILIDSRLAIADWWRDVVWSDDSQSEDSFAATWWLDRETFYTNAPTVCCAMEHVAHQTPTRQPSCCAMEHVAHLTPTRQPSYCAMEHVAHQTPTRQPSCCAMEHVAHQTPTRQPSYCAMEHVAHQTPTRQPSYCAMEHVAHQTPTRQPSYCAMEHVAHQTPTRQPSYCAMEHVAHQTPTRQPSYCAMEHVAHQTPTRQPSCCAMEHVAHQTPTRQPSYCAMEHVAHQTPTRQPSIVPWSTSHTKHQRLQCQGLDDAHGRGFRVACHGTSKYHHNHTVVCGEVRCLLCAVHTRRVSTRADVKRCCSLVPPMAGPTWGGGVLTELSVFALLLRRHLADLGHMRSACHLPGHRALVSARRGSSRASLCRSAAPEALLTLRAACVFAGRINRVVCIIRPTLSGLVEYASRIRRGGYIGIAVAPTPPVHGLKSAHLSVDSVYLMGTYAPHFFLFVIRRVSERWILAAPIFSWATARGGKRQRGWLGSTPRPSEYDADTLTVGANTPTTLAELPKVGRQSAPETDWSEVSPADKAFP</sequence>
<evidence type="ECO:0000313" key="3">
    <source>
        <dbReference type="Proteomes" id="UP001159363"/>
    </source>
</evidence>
<name>A0ABQ9I3U2_9NEOP</name>
<evidence type="ECO:0000313" key="2">
    <source>
        <dbReference type="EMBL" id="KAJ8890920.1"/>
    </source>
</evidence>
<gene>
    <name evidence="2" type="ORF">PR048_010429</name>
</gene>
<organism evidence="2 3">
    <name type="scientific">Dryococelus australis</name>
    <dbReference type="NCBI Taxonomy" id="614101"/>
    <lineage>
        <taxon>Eukaryota</taxon>
        <taxon>Metazoa</taxon>
        <taxon>Ecdysozoa</taxon>
        <taxon>Arthropoda</taxon>
        <taxon>Hexapoda</taxon>
        <taxon>Insecta</taxon>
        <taxon>Pterygota</taxon>
        <taxon>Neoptera</taxon>
        <taxon>Polyneoptera</taxon>
        <taxon>Phasmatodea</taxon>
        <taxon>Verophasmatodea</taxon>
        <taxon>Anareolatae</taxon>
        <taxon>Phasmatidae</taxon>
        <taxon>Eurycanthinae</taxon>
        <taxon>Dryococelus</taxon>
    </lineage>
</organism>
<proteinExistence type="predicted"/>
<reference evidence="2 3" key="1">
    <citation type="submission" date="2023-02" db="EMBL/GenBank/DDBJ databases">
        <title>LHISI_Scaffold_Assembly.</title>
        <authorList>
            <person name="Stuart O.P."/>
            <person name="Cleave R."/>
            <person name="Magrath M.J.L."/>
            <person name="Mikheyev A.S."/>
        </authorList>
    </citation>
    <scope>NUCLEOTIDE SEQUENCE [LARGE SCALE GENOMIC DNA]</scope>
    <source>
        <strain evidence="2">Daus_M_001</strain>
        <tissue evidence="2">Leg muscle</tissue>
    </source>
</reference>
<dbReference type="Proteomes" id="UP001159363">
    <property type="component" value="Chromosome 3"/>
</dbReference>
<dbReference type="EMBL" id="JARBHB010000003">
    <property type="protein sequence ID" value="KAJ8890920.1"/>
    <property type="molecule type" value="Genomic_DNA"/>
</dbReference>